<feature type="region of interest" description="Disordered" evidence="1">
    <location>
        <begin position="174"/>
        <end position="207"/>
    </location>
</feature>
<dbReference type="OrthoDB" id="10669596at2759"/>
<feature type="compositionally biased region" description="Polar residues" evidence="1">
    <location>
        <begin position="220"/>
        <end position="233"/>
    </location>
</feature>
<feature type="compositionally biased region" description="Acidic residues" evidence="1">
    <location>
        <begin position="295"/>
        <end position="310"/>
    </location>
</feature>
<proteinExistence type="predicted"/>
<accession>K0R9R4</accession>
<feature type="region of interest" description="Disordered" evidence="1">
    <location>
        <begin position="219"/>
        <end position="387"/>
    </location>
</feature>
<comment type="caution">
    <text evidence="2">The sequence shown here is derived from an EMBL/GenBank/DDBJ whole genome shotgun (WGS) entry which is preliminary data.</text>
</comment>
<feature type="compositionally biased region" description="Basic residues" evidence="1">
    <location>
        <begin position="256"/>
        <end position="266"/>
    </location>
</feature>
<dbReference type="Proteomes" id="UP000266841">
    <property type="component" value="Unassembled WGS sequence"/>
</dbReference>
<name>K0R9R4_THAOC</name>
<feature type="compositionally biased region" description="Basic and acidic residues" evidence="1">
    <location>
        <begin position="13"/>
        <end position="23"/>
    </location>
</feature>
<feature type="compositionally biased region" description="Basic and acidic residues" evidence="1">
    <location>
        <begin position="356"/>
        <end position="375"/>
    </location>
</feature>
<evidence type="ECO:0000313" key="2">
    <source>
        <dbReference type="EMBL" id="EJK45651.1"/>
    </source>
</evidence>
<organism evidence="2 3">
    <name type="scientific">Thalassiosira oceanica</name>
    <name type="common">Marine diatom</name>
    <dbReference type="NCBI Taxonomy" id="159749"/>
    <lineage>
        <taxon>Eukaryota</taxon>
        <taxon>Sar</taxon>
        <taxon>Stramenopiles</taxon>
        <taxon>Ochrophyta</taxon>
        <taxon>Bacillariophyta</taxon>
        <taxon>Coscinodiscophyceae</taxon>
        <taxon>Thalassiosirophycidae</taxon>
        <taxon>Thalassiosirales</taxon>
        <taxon>Thalassiosiraceae</taxon>
        <taxon>Thalassiosira</taxon>
    </lineage>
</organism>
<feature type="compositionally biased region" description="Basic and acidic residues" evidence="1">
    <location>
        <begin position="267"/>
        <end position="294"/>
    </location>
</feature>
<feature type="compositionally biased region" description="Basic and acidic residues" evidence="1">
    <location>
        <begin position="322"/>
        <end position="336"/>
    </location>
</feature>
<dbReference type="EMBL" id="AGNL01048362">
    <property type="protein sequence ID" value="EJK45651.1"/>
    <property type="molecule type" value="Genomic_DNA"/>
</dbReference>
<protein>
    <submittedName>
        <fullName evidence="2">Uncharacterized protein</fullName>
    </submittedName>
</protein>
<keyword evidence="3" id="KW-1185">Reference proteome</keyword>
<dbReference type="AlphaFoldDB" id="K0R9R4"/>
<reference evidence="2 3" key="1">
    <citation type="journal article" date="2012" name="Genome Biol.">
        <title>Genome and low-iron response of an oceanic diatom adapted to chronic iron limitation.</title>
        <authorList>
            <person name="Lommer M."/>
            <person name="Specht M."/>
            <person name="Roy A.S."/>
            <person name="Kraemer L."/>
            <person name="Andreson R."/>
            <person name="Gutowska M.A."/>
            <person name="Wolf J."/>
            <person name="Bergner S.V."/>
            <person name="Schilhabel M.B."/>
            <person name="Klostermeier U.C."/>
            <person name="Beiko R.G."/>
            <person name="Rosenstiel P."/>
            <person name="Hippler M."/>
            <person name="Laroche J."/>
        </authorList>
    </citation>
    <scope>NUCLEOTIDE SEQUENCE [LARGE SCALE GENOMIC DNA]</scope>
    <source>
        <strain evidence="2 3">CCMP1005</strain>
    </source>
</reference>
<feature type="region of interest" description="Disordered" evidence="1">
    <location>
        <begin position="1"/>
        <end position="23"/>
    </location>
</feature>
<evidence type="ECO:0000313" key="3">
    <source>
        <dbReference type="Proteomes" id="UP000266841"/>
    </source>
</evidence>
<sequence length="410" mass="46848">MWSTGSRSWMAGDPRDPRQGRSREVVDVEDDYFRFQIRAIPARPDPCVSGLLQHLLPVLKECRCLEITGEERRRSPYTKAFCKIYHPHDGPWGSSKFSNAPTIFSDGAKKNSKKFSFKSYFLPTIYKHLKKYEGRSRVHLELREALDEFYEKEEWQKEFLRGCKRWGAAEANKPLAERAATPTKTGVNLPKSKSEGTQTDEKFTRPQVQQGVQTDEVLVSGTNPSADDPQSTKKIVAAKEKRNGKRRAAKIGEKRSVRRRSIRLQGRHKEANEEIKEENPDVEEVYVKPEKSMEVETDDEEEKEELDIPDSPEGVKPNSGAKEADEEHEDERRGECDMSGGAKPPSVVSPLASRDTTNRRETLQRSRDDLVELRSQRLGRSGTAPDDALCKKMQGRIDTIEEELMMMMMM</sequence>
<evidence type="ECO:0000256" key="1">
    <source>
        <dbReference type="SAM" id="MobiDB-lite"/>
    </source>
</evidence>
<gene>
    <name evidence="2" type="ORF">THAOC_35727</name>
</gene>